<dbReference type="RefSeq" id="WP_125876414.1">
    <property type="nucleotide sequence ID" value="NZ_RHQL01000002.1"/>
</dbReference>
<sequence>MRRPLLLLLSLALLGGCGDDESTSSRAPVPVEQPSEPESIVEQEEVPPDLDIELAPIEETSDAEPPEVEISLPEPVPEDEAPDPAPQPSTAKRSTPPPAKVELPEPELDLRLPEELVEELAPGSGDESMRLLPPLFEGGGPSRSMQIGGRLISGEAEDEELIEGAEIRLEFKR</sequence>
<evidence type="ECO:0000313" key="3">
    <source>
        <dbReference type="Proteomes" id="UP000276506"/>
    </source>
</evidence>
<feature type="compositionally biased region" description="Acidic residues" evidence="1">
    <location>
        <begin position="39"/>
        <end position="52"/>
    </location>
</feature>
<reference evidence="2 3" key="1">
    <citation type="submission" date="2018-10" db="EMBL/GenBank/DDBJ databases">
        <title>Transmission dynamics of multidrug resistant bacteria on intensive care unit surfaces.</title>
        <authorList>
            <person name="D'Souza A.W."/>
            <person name="Potter R.F."/>
            <person name="Wallace M."/>
            <person name="Shupe A."/>
            <person name="Patel S."/>
            <person name="Sun S."/>
            <person name="Gul D."/>
            <person name="Kwon J.H."/>
            <person name="Andleeb S."/>
            <person name="Burnham C.-A.D."/>
            <person name="Dantas G."/>
        </authorList>
    </citation>
    <scope>NUCLEOTIDE SEQUENCE [LARGE SCALE GENOMIC DNA]</scope>
    <source>
        <strain evidence="2 3">PX_177</strain>
    </source>
</reference>
<accession>A0A3R8VAX1</accession>
<name>A0A3R8VAX1_9GAMM</name>
<evidence type="ECO:0000313" key="2">
    <source>
        <dbReference type="EMBL" id="RRV13030.1"/>
    </source>
</evidence>
<evidence type="ECO:0008006" key="4">
    <source>
        <dbReference type="Google" id="ProtNLM"/>
    </source>
</evidence>
<dbReference type="PROSITE" id="PS51257">
    <property type="entry name" value="PROKAR_LIPOPROTEIN"/>
    <property type="match status" value="1"/>
</dbReference>
<feature type="compositionally biased region" description="Low complexity" evidence="1">
    <location>
        <begin position="28"/>
        <end position="38"/>
    </location>
</feature>
<evidence type="ECO:0000256" key="1">
    <source>
        <dbReference type="SAM" id="MobiDB-lite"/>
    </source>
</evidence>
<proteinExistence type="predicted"/>
<dbReference type="Proteomes" id="UP000276506">
    <property type="component" value="Unassembled WGS sequence"/>
</dbReference>
<dbReference type="EMBL" id="RHQL01000002">
    <property type="protein sequence ID" value="RRV13030.1"/>
    <property type="molecule type" value="Genomic_DNA"/>
</dbReference>
<feature type="region of interest" description="Disordered" evidence="1">
    <location>
        <begin position="15"/>
        <end position="145"/>
    </location>
</feature>
<protein>
    <recommendedName>
        <fullName evidence="4">Translation initiation factor 2</fullName>
    </recommendedName>
</protein>
<comment type="caution">
    <text evidence="2">The sequence shown here is derived from an EMBL/GenBank/DDBJ whole genome shotgun (WGS) entry which is preliminary data.</text>
</comment>
<dbReference type="AlphaFoldDB" id="A0A3R8VAX1"/>
<gene>
    <name evidence="2" type="ORF">EGJ28_05245</name>
</gene>
<organism evidence="2 3">
    <name type="scientific">Stutzerimonas xanthomarina</name>
    <dbReference type="NCBI Taxonomy" id="271420"/>
    <lineage>
        <taxon>Bacteria</taxon>
        <taxon>Pseudomonadati</taxon>
        <taxon>Pseudomonadota</taxon>
        <taxon>Gammaproteobacteria</taxon>
        <taxon>Pseudomonadales</taxon>
        <taxon>Pseudomonadaceae</taxon>
        <taxon>Stutzerimonas</taxon>
    </lineage>
</organism>